<accession>A0A4E0QRB7</accession>
<sequence length="90" mass="10444">MMTRITTTREDMPLSTSMDIFYMKNRRDPTNEEVLPFLAIHGNHATINEEAVLYDEEEVAHVYTKNVFEDTPKITVVQEKLVEADVGIYH</sequence>
<proteinExistence type="predicted"/>
<dbReference type="AlphaFoldDB" id="A0A4E0QRB7"/>
<gene>
    <name evidence="1" type="ORF">CUN85_07890</name>
</gene>
<dbReference type="EMBL" id="PGGK01000007">
    <property type="protein sequence ID" value="TGC08946.1"/>
    <property type="molecule type" value="Genomic_DNA"/>
</dbReference>
<evidence type="ECO:0000313" key="2">
    <source>
        <dbReference type="Proteomes" id="UP000297295"/>
    </source>
</evidence>
<comment type="caution">
    <text evidence="1">The sequence shown here is derived from an EMBL/GenBank/DDBJ whole genome shotgun (WGS) entry which is preliminary data.</text>
</comment>
<dbReference type="Proteomes" id="UP000297295">
    <property type="component" value="Unassembled WGS sequence"/>
</dbReference>
<protein>
    <submittedName>
        <fullName evidence="1">Uncharacterized protein</fullName>
    </submittedName>
</protein>
<reference evidence="1 2" key="1">
    <citation type="submission" date="2017-11" db="EMBL/GenBank/DDBJ databases">
        <title>Isolation and Characterization of Methanogenic Archaea from Saline Meromictic Lake at Siberia.</title>
        <authorList>
            <person name="Shen Y."/>
            <person name="Huang H.-H."/>
            <person name="Lai M.-C."/>
            <person name="Chen S.-C."/>
        </authorList>
    </citation>
    <scope>NUCLEOTIDE SEQUENCE [LARGE SCALE GENOMIC DNA]</scope>
    <source>
        <strain evidence="1 2">SY-01</strain>
    </source>
</reference>
<organism evidence="1 2">
    <name type="scientific">Methanolobus halotolerans</name>
    <dbReference type="NCBI Taxonomy" id="2052935"/>
    <lineage>
        <taxon>Archaea</taxon>
        <taxon>Methanobacteriati</taxon>
        <taxon>Methanobacteriota</taxon>
        <taxon>Stenosarchaea group</taxon>
        <taxon>Methanomicrobia</taxon>
        <taxon>Methanosarcinales</taxon>
        <taxon>Methanosarcinaceae</taxon>
        <taxon>Methanolobus</taxon>
    </lineage>
</organism>
<evidence type="ECO:0000313" key="1">
    <source>
        <dbReference type="EMBL" id="TGC08946.1"/>
    </source>
</evidence>
<keyword evidence="2" id="KW-1185">Reference proteome</keyword>
<name>A0A4E0QRB7_9EURY</name>